<dbReference type="AlphaFoldDB" id="A0A7I8VU34"/>
<evidence type="ECO:0000259" key="5">
    <source>
        <dbReference type="PROSITE" id="PS01033"/>
    </source>
</evidence>
<proteinExistence type="inferred from homology"/>
<dbReference type="PROSITE" id="PS01033">
    <property type="entry name" value="GLOBIN"/>
    <property type="match status" value="1"/>
</dbReference>
<dbReference type="InterPro" id="IPR050532">
    <property type="entry name" value="Globin-like_OT"/>
</dbReference>
<comment type="caution">
    <text evidence="6">The sequence shown here is derived from an EMBL/GenBank/DDBJ whole genome shotgun (WGS) entry which is preliminary data.</text>
</comment>
<keyword evidence="2" id="KW-0479">Metal-binding</keyword>
<dbReference type="GO" id="GO:0020037">
    <property type="term" value="F:heme binding"/>
    <property type="evidence" value="ECO:0007669"/>
    <property type="project" value="InterPro"/>
</dbReference>
<dbReference type="Gene3D" id="1.10.490.10">
    <property type="entry name" value="Globins"/>
    <property type="match status" value="1"/>
</dbReference>
<dbReference type="InterPro" id="IPR000971">
    <property type="entry name" value="Globin"/>
</dbReference>
<dbReference type="EMBL" id="CAJFCJ010000011">
    <property type="protein sequence ID" value="CAD5119840.1"/>
    <property type="molecule type" value="Genomic_DNA"/>
</dbReference>
<dbReference type="Proteomes" id="UP000549394">
    <property type="component" value="Unassembled WGS sequence"/>
</dbReference>
<organism evidence="6 7">
    <name type="scientific">Dimorphilus gyrociliatus</name>
    <dbReference type="NCBI Taxonomy" id="2664684"/>
    <lineage>
        <taxon>Eukaryota</taxon>
        <taxon>Metazoa</taxon>
        <taxon>Spiralia</taxon>
        <taxon>Lophotrochozoa</taxon>
        <taxon>Annelida</taxon>
        <taxon>Polychaeta</taxon>
        <taxon>Polychaeta incertae sedis</taxon>
        <taxon>Dinophilidae</taxon>
        <taxon>Dimorphilus</taxon>
    </lineage>
</organism>
<evidence type="ECO:0000313" key="7">
    <source>
        <dbReference type="Proteomes" id="UP000549394"/>
    </source>
</evidence>
<dbReference type="PANTHER" id="PTHR46458:SF5">
    <property type="entry name" value="GLOBIN FAMILY PROFILE DOMAIN-CONTAINING PROTEIN"/>
    <property type="match status" value="1"/>
</dbReference>
<dbReference type="OrthoDB" id="6344802at2759"/>
<dbReference type="InterPro" id="IPR012292">
    <property type="entry name" value="Globin/Proto"/>
</dbReference>
<evidence type="ECO:0000313" key="6">
    <source>
        <dbReference type="EMBL" id="CAD5119840.1"/>
    </source>
</evidence>
<sequence length="229" mass="26377">MGGCSSISCIDSLLFQNNNSLTPMSPNRLARARRRASQAPPSFSSLPLNEREVIKMARTWRTIQRQMTRAGKLMFIRMFESSDAVRSTFEQFRSVDQVSDLWTSKSLENHAMIVMNALDEAFSNLEDEEYVVDLLLINGLSHRRFVSMTAAVFWNYSFLVKKKSVEEPFLLAIKEILEDKYTASTEALFRKTIKWVLEILIFGFESSNAERFVNKKDEINFMVVEGDET</sequence>
<gene>
    <name evidence="6" type="ORF">DGYR_LOCUS8025</name>
</gene>
<keyword evidence="4" id="KW-0813">Transport</keyword>
<dbReference type="InterPro" id="IPR009050">
    <property type="entry name" value="Globin-like_sf"/>
</dbReference>
<dbReference type="GO" id="GO:0046872">
    <property type="term" value="F:metal ion binding"/>
    <property type="evidence" value="ECO:0007669"/>
    <property type="project" value="UniProtKB-KW"/>
</dbReference>
<keyword evidence="7" id="KW-1185">Reference proteome</keyword>
<dbReference type="SUPFAM" id="SSF46458">
    <property type="entry name" value="Globin-like"/>
    <property type="match status" value="1"/>
</dbReference>
<keyword evidence="3" id="KW-0408">Iron</keyword>
<feature type="domain" description="Globin" evidence="5">
    <location>
        <begin position="47"/>
        <end position="205"/>
    </location>
</feature>
<evidence type="ECO:0000256" key="1">
    <source>
        <dbReference type="ARBA" id="ARBA00022617"/>
    </source>
</evidence>
<evidence type="ECO:0000256" key="4">
    <source>
        <dbReference type="RuleBase" id="RU000356"/>
    </source>
</evidence>
<dbReference type="Pfam" id="PF00042">
    <property type="entry name" value="Globin"/>
    <property type="match status" value="1"/>
</dbReference>
<keyword evidence="4" id="KW-0561">Oxygen transport</keyword>
<reference evidence="6 7" key="1">
    <citation type="submission" date="2020-08" db="EMBL/GenBank/DDBJ databases">
        <authorList>
            <person name="Hejnol A."/>
        </authorList>
    </citation>
    <scope>NUCLEOTIDE SEQUENCE [LARGE SCALE GENOMIC DNA]</scope>
</reference>
<dbReference type="PANTHER" id="PTHR46458">
    <property type="entry name" value="BLR2807 PROTEIN"/>
    <property type="match status" value="1"/>
</dbReference>
<evidence type="ECO:0000256" key="3">
    <source>
        <dbReference type="ARBA" id="ARBA00023004"/>
    </source>
</evidence>
<name>A0A7I8VU34_9ANNE</name>
<dbReference type="GO" id="GO:0019825">
    <property type="term" value="F:oxygen binding"/>
    <property type="evidence" value="ECO:0007669"/>
    <property type="project" value="InterPro"/>
</dbReference>
<comment type="similarity">
    <text evidence="4">Belongs to the globin family.</text>
</comment>
<keyword evidence="1 4" id="KW-0349">Heme</keyword>
<evidence type="ECO:0000256" key="2">
    <source>
        <dbReference type="ARBA" id="ARBA00022723"/>
    </source>
</evidence>
<accession>A0A7I8VU34</accession>
<dbReference type="GO" id="GO:0005344">
    <property type="term" value="F:oxygen carrier activity"/>
    <property type="evidence" value="ECO:0007669"/>
    <property type="project" value="UniProtKB-KW"/>
</dbReference>
<protein>
    <submittedName>
        <fullName evidence="6">DgyrCDS8422</fullName>
    </submittedName>
</protein>